<name>A0A0C2SR49_AMAMK</name>
<dbReference type="EMBL" id="KN818420">
    <property type="protein sequence ID" value="KIL56459.1"/>
    <property type="molecule type" value="Genomic_DNA"/>
</dbReference>
<dbReference type="InParanoid" id="A0A0C2SR49"/>
<keyword evidence="3" id="KW-1185">Reference proteome</keyword>
<gene>
    <name evidence="2" type="ORF">M378DRAFT_89255</name>
</gene>
<organism evidence="2 3">
    <name type="scientific">Amanita muscaria (strain Koide BX008)</name>
    <dbReference type="NCBI Taxonomy" id="946122"/>
    <lineage>
        <taxon>Eukaryota</taxon>
        <taxon>Fungi</taxon>
        <taxon>Dikarya</taxon>
        <taxon>Basidiomycota</taxon>
        <taxon>Agaricomycotina</taxon>
        <taxon>Agaricomycetes</taxon>
        <taxon>Agaricomycetidae</taxon>
        <taxon>Agaricales</taxon>
        <taxon>Pluteineae</taxon>
        <taxon>Amanitaceae</taxon>
        <taxon>Amanita</taxon>
    </lineage>
</organism>
<sequence length="110" mass="13235">MAGRQRGKFRTGKRLRRETSTRFHRLPRKWRVRMQAYRWIVDCRDANKRQRKEKLPNEMSMYRCHTIFNSVSVSSFCAVAYHVVMCRLSHVSKIKGQISSTYRCPHQKVM</sequence>
<proteinExistence type="predicted"/>
<dbReference type="STRING" id="946122.A0A0C2SR49"/>
<feature type="region of interest" description="Disordered" evidence="1">
    <location>
        <begin position="1"/>
        <end position="20"/>
    </location>
</feature>
<evidence type="ECO:0000256" key="1">
    <source>
        <dbReference type="SAM" id="MobiDB-lite"/>
    </source>
</evidence>
<dbReference type="OrthoDB" id="1696654at2759"/>
<accession>A0A0C2SR49</accession>
<evidence type="ECO:0000313" key="3">
    <source>
        <dbReference type="Proteomes" id="UP000054549"/>
    </source>
</evidence>
<dbReference type="HOGENOM" id="CLU_2170414_0_0_1"/>
<reference evidence="2 3" key="1">
    <citation type="submission" date="2014-04" db="EMBL/GenBank/DDBJ databases">
        <title>Evolutionary Origins and Diversification of the Mycorrhizal Mutualists.</title>
        <authorList>
            <consortium name="DOE Joint Genome Institute"/>
            <consortium name="Mycorrhizal Genomics Consortium"/>
            <person name="Kohler A."/>
            <person name="Kuo A."/>
            <person name="Nagy L.G."/>
            <person name="Floudas D."/>
            <person name="Copeland A."/>
            <person name="Barry K.W."/>
            <person name="Cichocki N."/>
            <person name="Veneault-Fourrey C."/>
            <person name="LaButti K."/>
            <person name="Lindquist E.A."/>
            <person name="Lipzen A."/>
            <person name="Lundell T."/>
            <person name="Morin E."/>
            <person name="Murat C."/>
            <person name="Riley R."/>
            <person name="Ohm R."/>
            <person name="Sun H."/>
            <person name="Tunlid A."/>
            <person name="Henrissat B."/>
            <person name="Grigoriev I.V."/>
            <person name="Hibbett D.S."/>
            <person name="Martin F."/>
        </authorList>
    </citation>
    <scope>NUCLEOTIDE SEQUENCE [LARGE SCALE GENOMIC DNA]</scope>
    <source>
        <strain evidence="2 3">Koide BX008</strain>
    </source>
</reference>
<protein>
    <submittedName>
        <fullName evidence="2">Uncharacterized protein</fullName>
    </submittedName>
</protein>
<dbReference type="AlphaFoldDB" id="A0A0C2SR49"/>
<dbReference type="Proteomes" id="UP000054549">
    <property type="component" value="Unassembled WGS sequence"/>
</dbReference>
<evidence type="ECO:0000313" key="2">
    <source>
        <dbReference type="EMBL" id="KIL56459.1"/>
    </source>
</evidence>